<accession>A0A4Q7N5H4</accession>
<feature type="region of interest" description="Disordered" evidence="1">
    <location>
        <begin position="1"/>
        <end position="24"/>
    </location>
</feature>
<feature type="compositionally biased region" description="Basic and acidic residues" evidence="1">
    <location>
        <begin position="1"/>
        <end position="16"/>
    </location>
</feature>
<dbReference type="AlphaFoldDB" id="A0A4Q7N5H4"/>
<comment type="caution">
    <text evidence="2">The sequence shown here is derived from an EMBL/GenBank/DDBJ whole genome shotgun (WGS) entry which is preliminary data.</text>
</comment>
<organism evidence="2 3">
    <name type="scientific">Pseudobacter ginsenosidimutans</name>
    <dbReference type="NCBI Taxonomy" id="661488"/>
    <lineage>
        <taxon>Bacteria</taxon>
        <taxon>Pseudomonadati</taxon>
        <taxon>Bacteroidota</taxon>
        <taxon>Chitinophagia</taxon>
        <taxon>Chitinophagales</taxon>
        <taxon>Chitinophagaceae</taxon>
        <taxon>Pseudobacter</taxon>
    </lineage>
</organism>
<dbReference type="EMBL" id="SGXA01000001">
    <property type="protein sequence ID" value="RZS76313.1"/>
    <property type="molecule type" value="Genomic_DNA"/>
</dbReference>
<dbReference type="Proteomes" id="UP000293874">
    <property type="component" value="Unassembled WGS sequence"/>
</dbReference>
<name>A0A4Q7N5H4_9BACT</name>
<gene>
    <name evidence="2" type="ORF">EV199_2194</name>
</gene>
<reference evidence="2 3" key="1">
    <citation type="submission" date="2019-02" db="EMBL/GenBank/DDBJ databases">
        <title>Genomic Encyclopedia of Type Strains, Phase IV (KMG-IV): sequencing the most valuable type-strain genomes for metagenomic binning, comparative biology and taxonomic classification.</title>
        <authorList>
            <person name="Goeker M."/>
        </authorList>
    </citation>
    <scope>NUCLEOTIDE SEQUENCE [LARGE SCALE GENOMIC DNA]</scope>
    <source>
        <strain evidence="2 3">DSM 18116</strain>
    </source>
</reference>
<evidence type="ECO:0000256" key="1">
    <source>
        <dbReference type="SAM" id="MobiDB-lite"/>
    </source>
</evidence>
<evidence type="ECO:0000313" key="3">
    <source>
        <dbReference type="Proteomes" id="UP000293874"/>
    </source>
</evidence>
<proteinExistence type="predicted"/>
<sequence>MKPIHRLESLPVREGESGQSSATTLPVEEARKILNANGIEYTEEELSIIRGFIHKMAEIAVTQYHRRKAGQAFLIPITQIEHNETKSISICPGEYRRTG</sequence>
<evidence type="ECO:0000313" key="2">
    <source>
        <dbReference type="EMBL" id="RZS76313.1"/>
    </source>
</evidence>
<dbReference type="RefSeq" id="WP_130540617.1">
    <property type="nucleotide sequence ID" value="NZ_CP042431.1"/>
</dbReference>
<protein>
    <submittedName>
        <fullName evidence="2">Uncharacterized protein</fullName>
    </submittedName>
</protein>
<keyword evidence="3" id="KW-1185">Reference proteome</keyword>